<feature type="chain" id="PRO_5043361261" description="Chitin-binding type-2 domain-containing protein" evidence="2">
    <location>
        <begin position="16"/>
        <end position="815"/>
    </location>
</feature>
<evidence type="ECO:0000256" key="1">
    <source>
        <dbReference type="SAM" id="MobiDB-lite"/>
    </source>
</evidence>
<reference evidence="4 5" key="1">
    <citation type="journal article" date="2022" name="Nat. Ecol. Evol.">
        <title>A masculinizing supergene underlies an exaggerated male reproductive morph in a spider.</title>
        <authorList>
            <person name="Hendrickx F."/>
            <person name="De Corte Z."/>
            <person name="Sonet G."/>
            <person name="Van Belleghem S.M."/>
            <person name="Kostlbacher S."/>
            <person name="Vangestel C."/>
        </authorList>
    </citation>
    <scope>NUCLEOTIDE SEQUENCE [LARGE SCALE GENOMIC DNA]</scope>
    <source>
        <strain evidence="4">W744_W776</strain>
    </source>
</reference>
<name>A0AAV6UJU6_9ARAC</name>
<dbReference type="GO" id="GO:0008061">
    <property type="term" value="F:chitin binding"/>
    <property type="evidence" value="ECO:0007669"/>
    <property type="project" value="InterPro"/>
</dbReference>
<feature type="region of interest" description="Disordered" evidence="1">
    <location>
        <begin position="164"/>
        <end position="193"/>
    </location>
</feature>
<feature type="compositionally biased region" description="Basic and acidic residues" evidence="1">
    <location>
        <begin position="172"/>
        <end position="184"/>
    </location>
</feature>
<dbReference type="InterPro" id="IPR002557">
    <property type="entry name" value="Chitin-bd_dom"/>
</dbReference>
<sequence>MKLLCGIFLLAVVSAEPVPLVGSFPEDVKSTEPPTTITPQLGLLGQFHKSFAEHSKAVADTLSKTLKDITDSDKVSKSSSENSNTLDGSKKASSPSIEWLDFPLGGLYEWLEKKAAVVKESKLRLMWQNRNKRSHDDTGDKKSVDSWDDWSPSEARFIESLFEDYPKGGGDLSEKSGTGEEHPGDVGGSDTEDGYEVQEFSEDDLKDIEPVQTQDEEDGKILVTPTYPSVEEYTLVKDGKKPSNHPEHQDHGGHEDHWVYEDHDDHRNQEDYGYPEGHSWYEDHGNPDDHSWYDDHGNPEDQGGFYDHYKEEDVPVMHTGEISGTPGVEFPDYKDIPASSFNCTEYASVPGFYADMETGCQVFHVCYENKKASFLCPVGTVFNQAVLSCDFWHRSNCSQTPQYYSLNHGFGVSPTKKVDESTTVSPQKVKDVSYEEKTSDDSDEAETPEMKTSKTSKKKYPDLPPSEYLKLFMQFFPVRAKVSVIPVRGKTRVVAVASIGERRHKSKNGRPGVDVKAKSEVHLDRDGKAILGVQPVREAKPFEEDSQPDREIKPFEEDSQPDREIKPFEEEHPDHEERPHFEGDEEYVEHHHEDRPHFEDDDHDVGSFDEKPTYVHKDYHEVQEHIDEAFDIVRRILGEIRHLLEEQDDYYPHRRPTRRPTKYPTRRPTKYPTRRPTKYPTRRPTRYPSRRPTGHPSRRPTRYPTRKPTGHPSRRPTRHPTRKPTRHPSRRPTRYPTRRPTWHPSRRPTRYPTRRPYPPGRPCRCYWYSKEEVIPYGKYGKYPRRPGPCRCYWYKPLTPINPRFVVKPVQTAADH</sequence>
<feature type="region of interest" description="Disordered" evidence="1">
    <location>
        <begin position="237"/>
        <end position="256"/>
    </location>
</feature>
<comment type="caution">
    <text evidence="4">The sequence shown here is derived from an EMBL/GenBank/DDBJ whole genome shotgun (WGS) entry which is preliminary data.</text>
</comment>
<dbReference type="Proteomes" id="UP000827092">
    <property type="component" value="Unassembled WGS sequence"/>
</dbReference>
<evidence type="ECO:0000313" key="4">
    <source>
        <dbReference type="EMBL" id="KAG8184390.1"/>
    </source>
</evidence>
<evidence type="ECO:0000313" key="5">
    <source>
        <dbReference type="Proteomes" id="UP000827092"/>
    </source>
</evidence>
<dbReference type="PANTHER" id="PTHR22933">
    <property type="entry name" value="FI18007P1-RELATED"/>
    <property type="match status" value="1"/>
</dbReference>
<dbReference type="GO" id="GO:0005576">
    <property type="term" value="C:extracellular region"/>
    <property type="evidence" value="ECO:0007669"/>
    <property type="project" value="InterPro"/>
</dbReference>
<feature type="compositionally biased region" description="Basic and acidic residues" evidence="1">
    <location>
        <begin position="537"/>
        <end position="611"/>
    </location>
</feature>
<feature type="domain" description="Chitin-binding type-2" evidence="3">
    <location>
        <begin position="340"/>
        <end position="399"/>
    </location>
</feature>
<dbReference type="Pfam" id="PF01607">
    <property type="entry name" value="CBM_14"/>
    <property type="match status" value="1"/>
</dbReference>
<dbReference type="InterPro" id="IPR036508">
    <property type="entry name" value="Chitin-bd_dom_sf"/>
</dbReference>
<keyword evidence="2" id="KW-0732">Signal</keyword>
<feature type="region of interest" description="Disordered" evidence="1">
    <location>
        <begin position="650"/>
        <end position="755"/>
    </location>
</feature>
<dbReference type="AlphaFoldDB" id="A0AAV6UJU6"/>
<gene>
    <name evidence="4" type="ORF">JTE90_004562</name>
</gene>
<dbReference type="InterPro" id="IPR052976">
    <property type="entry name" value="Scoloptoxin-like"/>
</dbReference>
<dbReference type="PANTHER" id="PTHR22933:SF43">
    <property type="entry name" value="LP10131P"/>
    <property type="match status" value="1"/>
</dbReference>
<dbReference type="SUPFAM" id="SSF57625">
    <property type="entry name" value="Invertebrate chitin-binding proteins"/>
    <property type="match status" value="1"/>
</dbReference>
<feature type="region of interest" description="Disordered" evidence="1">
    <location>
        <begin position="415"/>
        <end position="460"/>
    </location>
</feature>
<dbReference type="SMART" id="SM00494">
    <property type="entry name" value="ChtBD2"/>
    <property type="match status" value="1"/>
</dbReference>
<dbReference type="EMBL" id="JAFNEN010000374">
    <property type="protein sequence ID" value="KAG8184390.1"/>
    <property type="molecule type" value="Genomic_DNA"/>
</dbReference>
<keyword evidence="5" id="KW-1185">Reference proteome</keyword>
<protein>
    <recommendedName>
        <fullName evidence="3">Chitin-binding type-2 domain-containing protein</fullName>
    </recommendedName>
</protein>
<proteinExistence type="predicted"/>
<evidence type="ECO:0000259" key="3">
    <source>
        <dbReference type="PROSITE" id="PS50940"/>
    </source>
</evidence>
<feature type="compositionally biased region" description="Polar residues" evidence="1">
    <location>
        <begin position="85"/>
        <end position="94"/>
    </location>
</feature>
<evidence type="ECO:0000256" key="2">
    <source>
        <dbReference type="SAM" id="SignalP"/>
    </source>
</evidence>
<dbReference type="PROSITE" id="PS50940">
    <property type="entry name" value="CHIT_BIND_II"/>
    <property type="match status" value="1"/>
</dbReference>
<organism evidence="4 5">
    <name type="scientific">Oedothorax gibbosus</name>
    <dbReference type="NCBI Taxonomy" id="931172"/>
    <lineage>
        <taxon>Eukaryota</taxon>
        <taxon>Metazoa</taxon>
        <taxon>Ecdysozoa</taxon>
        <taxon>Arthropoda</taxon>
        <taxon>Chelicerata</taxon>
        <taxon>Arachnida</taxon>
        <taxon>Araneae</taxon>
        <taxon>Araneomorphae</taxon>
        <taxon>Entelegynae</taxon>
        <taxon>Araneoidea</taxon>
        <taxon>Linyphiidae</taxon>
        <taxon>Erigoninae</taxon>
        <taxon>Oedothorax</taxon>
    </lineage>
</organism>
<accession>A0AAV6UJU6</accession>
<dbReference type="Gene3D" id="2.170.140.10">
    <property type="entry name" value="Chitin binding domain"/>
    <property type="match status" value="1"/>
</dbReference>
<feature type="signal peptide" evidence="2">
    <location>
        <begin position="1"/>
        <end position="15"/>
    </location>
</feature>
<feature type="compositionally biased region" description="Basic and acidic residues" evidence="1">
    <location>
        <begin position="428"/>
        <end position="440"/>
    </location>
</feature>
<feature type="compositionally biased region" description="Basic residues" evidence="1">
    <location>
        <begin position="653"/>
        <end position="753"/>
    </location>
</feature>
<feature type="region of interest" description="Disordered" evidence="1">
    <location>
        <begin position="70"/>
        <end position="94"/>
    </location>
</feature>
<feature type="region of interest" description="Disordered" evidence="1">
    <location>
        <begin position="534"/>
        <end position="611"/>
    </location>
</feature>